<dbReference type="Proteomes" id="UP001358586">
    <property type="component" value="Chromosome 8"/>
</dbReference>
<feature type="region of interest" description="Disordered" evidence="1">
    <location>
        <begin position="29"/>
        <end position="110"/>
    </location>
</feature>
<name>A0ABR0P386_GOSAR</name>
<evidence type="ECO:0000313" key="3">
    <source>
        <dbReference type="Proteomes" id="UP001358586"/>
    </source>
</evidence>
<evidence type="ECO:0000256" key="1">
    <source>
        <dbReference type="SAM" id="MobiDB-lite"/>
    </source>
</evidence>
<protein>
    <submittedName>
        <fullName evidence="2">Uncharacterized protein</fullName>
    </submittedName>
</protein>
<sequence length="123" mass="13886">MYEWHGRLMIEAGLAKGYNCKKAQRLGLVTKPSEREGGGGEIGKPLDGSRSGFESEFTSRKRTKQSEARENHGHRRLSAPITSQTLQETKPKRPSNQLAMNDHQSNTGEMILTTFKTQNQWKL</sequence>
<reference evidence="2 3" key="1">
    <citation type="submission" date="2023-03" db="EMBL/GenBank/DDBJ databases">
        <title>WGS of Gossypium arboreum.</title>
        <authorList>
            <person name="Yu D."/>
        </authorList>
    </citation>
    <scope>NUCLEOTIDE SEQUENCE [LARGE SCALE GENOMIC DNA]</scope>
    <source>
        <tissue evidence="2">Leaf</tissue>
    </source>
</reference>
<organism evidence="2 3">
    <name type="scientific">Gossypium arboreum</name>
    <name type="common">Tree cotton</name>
    <name type="synonym">Gossypium nanking</name>
    <dbReference type="NCBI Taxonomy" id="29729"/>
    <lineage>
        <taxon>Eukaryota</taxon>
        <taxon>Viridiplantae</taxon>
        <taxon>Streptophyta</taxon>
        <taxon>Embryophyta</taxon>
        <taxon>Tracheophyta</taxon>
        <taxon>Spermatophyta</taxon>
        <taxon>Magnoliopsida</taxon>
        <taxon>eudicotyledons</taxon>
        <taxon>Gunneridae</taxon>
        <taxon>Pentapetalae</taxon>
        <taxon>rosids</taxon>
        <taxon>malvids</taxon>
        <taxon>Malvales</taxon>
        <taxon>Malvaceae</taxon>
        <taxon>Malvoideae</taxon>
        <taxon>Gossypium</taxon>
    </lineage>
</organism>
<accession>A0ABR0P386</accession>
<evidence type="ECO:0000313" key="2">
    <source>
        <dbReference type="EMBL" id="KAK5812932.1"/>
    </source>
</evidence>
<dbReference type="EMBL" id="JARKNE010000008">
    <property type="protein sequence ID" value="KAK5812932.1"/>
    <property type="molecule type" value="Genomic_DNA"/>
</dbReference>
<gene>
    <name evidence="2" type="ORF">PVK06_028376</name>
</gene>
<proteinExistence type="predicted"/>
<keyword evidence="3" id="KW-1185">Reference proteome</keyword>
<comment type="caution">
    <text evidence="2">The sequence shown here is derived from an EMBL/GenBank/DDBJ whole genome shotgun (WGS) entry which is preliminary data.</text>
</comment>
<feature type="compositionally biased region" description="Polar residues" evidence="1">
    <location>
        <begin position="80"/>
        <end position="110"/>
    </location>
</feature>